<protein>
    <submittedName>
        <fullName evidence="2">Uncharacterized protein</fullName>
    </submittedName>
</protein>
<feature type="compositionally biased region" description="Polar residues" evidence="1">
    <location>
        <begin position="254"/>
        <end position="263"/>
    </location>
</feature>
<feature type="region of interest" description="Disordered" evidence="1">
    <location>
        <begin position="315"/>
        <end position="338"/>
    </location>
</feature>
<feature type="compositionally biased region" description="Low complexity" evidence="1">
    <location>
        <begin position="168"/>
        <end position="181"/>
    </location>
</feature>
<gene>
    <name evidence="2" type="ORF">CCMP2556_LOCUS37600</name>
</gene>
<feature type="region of interest" description="Disordered" evidence="1">
    <location>
        <begin position="139"/>
        <end position="263"/>
    </location>
</feature>
<feature type="compositionally biased region" description="Acidic residues" evidence="1">
    <location>
        <begin position="367"/>
        <end position="377"/>
    </location>
</feature>
<organism evidence="2 3">
    <name type="scientific">Durusdinium trenchii</name>
    <dbReference type="NCBI Taxonomy" id="1381693"/>
    <lineage>
        <taxon>Eukaryota</taxon>
        <taxon>Sar</taxon>
        <taxon>Alveolata</taxon>
        <taxon>Dinophyceae</taxon>
        <taxon>Suessiales</taxon>
        <taxon>Symbiodiniaceae</taxon>
        <taxon>Durusdinium</taxon>
    </lineage>
</organism>
<name>A0ABP0PLA5_9DINO</name>
<dbReference type="EMBL" id="CAXAMN010023251">
    <property type="protein sequence ID" value="CAK9076312.1"/>
    <property type="molecule type" value="Genomic_DNA"/>
</dbReference>
<accession>A0ABP0PLA5</accession>
<evidence type="ECO:0000256" key="1">
    <source>
        <dbReference type="SAM" id="MobiDB-lite"/>
    </source>
</evidence>
<feature type="region of interest" description="Disordered" evidence="1">
    <location>
        <begin position="351"/>
        <end position="394"/>
    </location>
</feature>
<evidence type="ECO:0000313" key="3">
    <source>
        <dbReference type="Proteomes" id="UP001642484"/>
    </source>
</evidence>
<comment type="caution">
    <text evidence="2">The sequence shown here is derived from an EMBL/GenBank/DDBJ whole genome shotgun (WGS) entry which is preliminary data.</text>
</comment>
<feature type="compositionally biased region" description="Basic and acidic residues" evidence="1">
    <location>
        <begin position="351"/>
        <end position="366"/>
    </location>
</feature>
<feature type="compositionally biased region" description="Basic residues" evidence="1">
    <location>
        <begin position="384"/>
        <end position="394"/>
    </location>
</feature>
<evidence type="ECO:0000313" key="2">
    <source>
        <dbReference type="EMBL" id="CAK9076312.1"/>
    </source>
</evidence>
<keyword evidence="3" id="KW-1185">Reference proteome</keyword>
<feature type="compositionally biased region" description="Basic and acidic residues" evidence="1">
    <location>
        <begin position="229"/>
        <end position="238"/>
    </location>
</feature>
<proteinExistence type="predicted"/>
<sequence>MVRYRVINGCTSFEALTDRKYNGKVALWGETVLFKDVTAFRNKGDPVYKKGLWMGKSAWSDSHICLPHQFDGQMLVNSKGLPWQYSIQGILMKSRFAARQRQAEAVEDAEGNEMIEQEAKTVGEDVALGMYGHGPVLGQGTPGFPLEGYPRTPGINPKPATPAPRTPARPAVAPATPGTTTQTWREKAKARPFPTTTEDESPSRKISRPIPESMRGEPARNFMQDTEDVSPKRQKTAEAAKPATSVETARHAPGSSSVMTLPQGSLKRELFSLPWDAEDDEKLRMSPKKKVRAIQEEFPGGDDMLAEEILQSALNDVSEDEEGEGHAKERPPDVSEEELAALDDEACRHEERRLEQMGVLEKVKDGEPDEEGEDECQGVESHRSAHGHQRTKILSKARMKGLKFLIKMVDGDNEKIGQQEFEEIHAKEELRRTRAN</sequence>
<feature type="compositionally biased region" description="Basic and acidic residues" evidence="1">
    <location>
        <begin position="324"/>
        <end position="333"/>
    </location>
</feature>
<dbReference type="Proteomes" id="UP001642484">
    <property type="component" value="Unassembled WGS sequence"/>
</dbReference>
<reference evidence="2 3" key="1">
    <citation type="submission" date="2024-02" db="EMBL/GenBank/DDBJ databases">
        <authorList>
            <person name="Chen Y."/>
            <person name="Shah S."/>
            <person name="Dougan E. K."/>
            <person name="Thang M."/>
            <person name="Chan C."/>
        </authorList>
    </citation>
    <scope>NUCLEOTIDE SEQUENCE [LARGE SCALE GENOMIC DNA]</scope>
</reference>